<dbReference type="GO" id="GO:0004252">
    <property type="term" value="F:serine-type endopeptidase activity"/>
    <property type="evidence" value="ECO:0007669"/>
    <property type="project" value="UniProtKB-UniRule"/>
</dbReference>
<dbReference type="PROSITE" id="PS00137">
    <property type="entry name" value="SUBTILASE_HIS"/>
    <property type="match status" value="1"/>
</dbReference>
<evidence type="ECO:0000259" key="7">
    <source>
        <dbReference type="Pfam" id="PF00082"/>
    </source>
</evidence>
<dbReference type="EMBL" id="FOIS01000003">
    <property type="protein sequence ID" value="SEW12131.1"/>
    <property type="molecule type" value="Genomic_DNA"/>
</dbReference>
<evidence type="ECO:0000313" key="8">
    <source>
        <dbReference type="EMBL" id="SEW12131.1"/>
    </source>
</evidence>
<organism evidence="8 9">
    <name type="scientific">Natrinema salifodinae</name>
    <dbReference type="NCBI Taxonomy" id="1202768"/>
    <lineage>
        <taxon>Archaea</taxon>
        <taxon>Methanobacteriati</taxon>
        <taxon>Methanobacteriota</taxon>
        <taxon>Stenosarchaea group</taxon>
        <taxon>Halobacteria</taxon>
        <taxon>Halobacteriales</taxon>
        <taxon>Natrialbaceae</taxon>
        <taxon>Natrinema</taxon>
    </lineage>
</organism>
<gene>
    <name evidence="8" type="ORF">SAMN05216285_2425</name>
</gene>
<dbReference type="SUPFAM" id="SSF52743">
    <property type="entry name" value="Subtilisin-like"/>
    <property type="match status" value="1"/>
</dbReference>
<evidence type="ECO:0000256" key="5">
    <source>
        <dbReference type="PROSITE-ProRule" id="PRU01240"/>
    </source>
</evidence>
<dbReference type="InterPro" id="IPR015500">
    <property type="entry name" value="Peptidase_S8_subtilisin-rel"/>
</dbReference>
<dbReference type="PROSITE" id="PS00138">
    <property type="entry name" value="SUBTILASE_SER"/>
    <property type="match status" value="1"/>
</dbReference>
<keyword evidence="3 5" id="KW-0378">Hydrolase</keyword>
<evidence type="ECO:0000256" key="6">
    <source>
        <dbReference type="RuleBase" id="RU003355"/>
    </source>
</evidence>
<dbReference type="Proteomes" id="UP000183275">
    <property type="component" value="Unassembled WGS sequence"/>
</dbReference>
<dbReference type="RefSeq" id="WP_049988849.1">
    <property type="nucleotide sequence ID" value="NZ_FOIS01000003.1"/>
</dbReference>
<dbReference type="PANTHER" id="PTHR43806">
    <property type="entry name" value="PEPTIDASE S8"/>
    <property type="match status" value="1"/>
</dbReference>
<feature type="domain" description="Peptidase S8/S53" evidence="7">
    <location>
        <begin position="155"/>
        <end position="443"/>
    </location>
</feature>
<dbReference type="PROSITE" id="PS00136">
    <property type="entry name" value="SUBTILASE_ASP"/>
    <property type="match status" value="1"/>
</dbReference>
<comment type="similarity">
    <text evidence="1 5 6">Belongs to the peptidase S8 family.</text>
</comment>
<evidence type="ECO:0000256" key="1">
    <source>
        <dbReference type="ARBA" id="ARBA00011073"/>
    </source>
</evidence>
<keyword evidence="4 5" id="KW-0720">Serine protease</keyword>
<dbReference type="OrthoDB" id="27270at2157"/>
<feature type="active site" description="Charge relay system" evidence="5">
    <location>
        <position position="210"/>
    </location>
</feature>
<feature type="active site" description="Charge relay system" evidence="5">
    <location>
        <position position="426"/>
    </location>
</feature>
<dbReference type="PROSITE" id="PS51892">
    <property type="entry name" value="SUBTILASE"/>
    <property type="match status" value="1"/>
</dbReference>
<feature type="active site" description="Charge relay system" evidence="5">
    <location>
        <position position="164"/>
    </location>
</feature>
<evidence type="ECO:0000256" key="3">
    <source>
        <dbReference type="ARBA" id="ARBA00022801"/>
    </source>
</evidence>
<dbReference type="Pfam" id="PF00082">
    <property type="entry name" value="Peptidase_S8"/>
    <property type="match status" value="1"/>
</dbReference>
<dbReference type="InterPro" id="IPR050131">
    <property type="entry name" value="Peptidase_S8_subtilisin-like"/>
</dbReference>
<name>A0A1I0PD43_9EURY</name>
<dbReference type="InterPro" id="IPR036852">
    <property type="entry name" value="Peptidase_S8/S53_dom_sf"/>
</dbReference>
<sequence length="511" mass="53706">MSNDNPASRSTRRRVLEAVGTGIAGTVAFSGTGAALDRELVDDALDGLFTVGDTLVDDGLEIESDALQEVVIVFESPADLVQLETLDVEISFGFDELPIGYAILPGSLIETVASWDAVRYVSTNYELEYFNADARQATNADAIQAGDGLETSYTGENVHVAVIDSGVDGDHPDLESNLNANYQYVGIPGIQDEPLWWQDLGSVDTDASGHGTHCSGSIAGTGERSDGEYTGMAPDADLTVYSAGAGGLLIVYVVAAYDDLLRRQREGEHDIQIVSNSYGSSDDQAFVPDDPVNVATWHAHEEGILPVFSAGNNGPEQGTLNQYATAPHVLGVAATDDEGTVADFSSRGRPQDGSFDAANYDREAAYENLTAFHEGTEPEIDGPLGVYRNGVAAKGADVMSTLNPLDPLNLMESDGEEYYGLASGTSMSCPVTAGCAALVYDAAIERHGDAPDPMDVLVTLEATADDGRDASYTAESVGAGYVDAHAAVERAEAGDFASFDEIDIAPGSAQQ</sequence>
<keyword evidence="9" id="KW-1185">Reference proteome</keyword>
<dbReference type="PANTHER" id="PTHR43806:SF11">
    <property type="entry name" value="CEREVISIN-RELATED"/>
    <property type="match status" value="1"/>
</dbReference>
<keyword evidence="2 5" id="KW-0645">Protease</keyword>
<accession>A0A1I0PD43</accession>
<evidence type="ECO:0000313" key="9">
    <source>
        <dbReference type="Proteomes" id="UP000183275"/>
    </source>
</evidence>
<dbReference type="InterPro" id="IPR023828">
    <property type="entry name" value="Peptidase_S8_Ser-AS"/>
</dbReference>
<dbReference type="PRINTS" id="PR00723">
    <property type="entry name" value="SUBTILISIN"/>
</dbReference>
<evidence type="ECO:0000256" key="2">
    <source>
        <dbReference type="ARBA" id="ARBA00022670"/>
    </source>
</evidence>
<dbReference type="GO" id="GO:0006508">
    <property type="term" value="P:proteolysis"/>
    <property type="evidence" value="ECO:0007669"/>
    <property type="project" value="UniProtKB-KW"/>
</dbReference>
<dbReference type="InterPro" id="IPR000209">
    <property type="entry name" value="Peptidase_S8/S53_dom"/>
</dbReference>
<reference evidence="9" key="1">
    <citation type="submission" date="2016-10" db="EMBL/GenBank/DDBJ databases">
        <authorList>
            <person name="Varghese N."/>
        </authorList>
    </citation>
    <scope>NUCLEOTIDE SEQUENCE [LARGE SCALE GENOMIC DNA]</scope>
    <source>
        <strain evidence="9">CGMCC 1.12284</strain>
    </source>
</reference>
<dbReference type="Gene3D" id="3.40.50.200">
    <property type="entry name" value="Peptidase S8/S53 domain"/>
    <property type="match status" value="1"/>
</dbReference>
<dbReference type="eggNOG" id="arCOG00702">
    <property type="taxonomic scope" value="Archaea"/>
</dbReference>
<dbReference type="InterPro" id="IPR023827">
    <property type="entry name" value="Peptidase_S8_Asp-AS"/>
</dbReference>
<evidence type="ECO:0000256" key="4">
    <source>
        <dbReference type="ARBA" id="ARBA00022825"/>
    </source>
</evidence>
<proteinExistence type="inferred from homology"/>
<dbReference type="InterPro" id="IPR022398">
    <property type="entry name" value="Peptidase_S8_His-AS"/>
</dbReference>
<dbReference type="STRING" id="1202768.SAMN05216285_2425"/>
<dbReference type="AlphaFoldDB" id="A0A1I0PD43"/>
<protein>
    <submittedName>
        <fullName evidence="8">Serine protease AprX</fullName>
    </submittedName>
</protein>